<accession>A0A928UT57</accession>
<evidence type="ECO:0000313" key="9">
    <source>
        <dbReference type="Proteomes" id="UP000616201"/>
    </source>
</evidence>
<evidence type="ECO:0000256" key="1">
    <source>
        <dbReference type="ARBA" id="ARBA00004442"/>
    </source>
</evidence>
<dbReference type="SUPFAM" id="SSF48452">
    <property type="entry name" value="TPR-like"/>
    <property type="match status" value="1"/>
</dbReference>
<keyword evidence="9" id="KW-1185">Reference proteome</keyword>
<dbReference type="Gene3D" id="1.25.40.390">
    <property type="match status" value="1"/>
</dbReference>
<dbReference type="AlphaFoldDB" id="A0A928UT57"/>
<protein>
    <submittedName>
        <fullName evidence="8">RagB/SusD family nutrient uptake outer membrane protein</fullName>
    </submittedName>
</protein>
<dbReference type="RefSeq" id="WP_196934608.1">
    <property type="nucleotide sequence ID" value="NZ_MU158698.1"/>
</dbReference>
<dbReference type="InterPro" id="IPR033985">
    <property type="entry name" value="SusD-like_N"/>
</dbReference>
<comment type="similarity">
    <text evidence="2">Belongs to the SusD family.</text>
</comment>
<dbReference type="InterPro" id="IPR011990">
    <property type="entry name" value="TPR-like_helical_dom_sf"/>
</dbReference>
<evidence type="ECO:0000259" key="6">
    <source>
        <dbReference type="Pfam" id="PF07980"/>
    </source>
</evidence>
<organism evidence="8 9">
    <name type="scientific">Sphingobacterium hungaricum</name>
    <dbReference type="NCBI Taxonomy" id="2082723"/>
    <lineage>
        <taxon>Bacteria</taxon>
        <taxon>Pseudomonadati</taxon>
        <taxon>Bacteroidota</taxon>
        <taxon>Sphingobacteriia</taxon>
        <taxon>Sphingobacteriales</taxon>
        <taxon>Sphingobacteriaceae</taxon>
        <taxon>Sphingobacterium</taxon>
    </lineage>
</organism>
<reference evidence="8" key="1">
    <citation type="submission" date="2018-02" db="EMBL/GenBank/DDBJ databases">
        <authorList>
            <person name="Vasarhelyi B.M."/>
            <person name="Deshmukh S."/>
            <person name="Balint B."/>
            <person name="Kukolya J."/>
        </authorList>
    </citation>
    <scope>NUCLEOTIDE SEQUENCE</scope>
    <source>
        <strain evidence="8">KB22</strain>
    </source>
</reference>
<dbReference type="Pfam" id="PF14322">
    <property type="entry name" value="SusD-like_3"/>
    <property type="match status" value="1"/>
</dbReference>
<evidence type="ECO:0000313" key="8">
    <source>
        <dbReference type="EMBL" id="MBE8712267.1"/>
    </source>
</evidence>
<comment type="caution">
    <text evidence="8">The sequence shown here is derived from an EMBL/GenBank/DDBJ whole genome shotgun (WGS) entry which is preliminary data.</text>
</comment>
<keyword evidence="4" id="KW-0472">Membrane</keyword>
<evidence type="ECO:0000259" key="7">
    <source>
        <dbReference type="Pfam" id="PF14322"/>
    </source>
</evidence>
<dbReference type="EMBL" id="PRDK01000001">
    <property type="protein sequence ID" value="MBE8712267.1"/>
    <property type="molecule type" value="Genomic_DNA"/>
</dbReference>
<feature type="domain" description="SusD-like N-terminal" evidence="7">
    <location>
        <begin position="96"/>
        <end position="222"/>
    </location>
</feature>
<dbReference type="GO" id="GO:0009279">
    <property type="term" value="C:cell outer membrane"/>
    <property type="evidence" value="ECO:0007669"/>
    <property type="project" value="UniProtKB-SubCell"/>
</dbReference>
<evidence type="ECO:0000256" key="5">
    <source>
        <dbReference type="ARBA" id="ARBA00023237"/>
    </source>
</evidence>
<evidence type="ECO:0000256" key="3">
    <source>
        <dbReference type="ARBA" id="ARBA00022729"/>
    </source>
</evidence>
<name>A0A928UT57_9SPHI</name>
<proteinExistence type="inferred from homology"/>
<dbReference type="Pfam" id="PF07980">
    <property type="entry name" value="SusD_RagB"/>
    <property type="match status" value="1"/>
</dbReference>
<evidence type="ECO:0000256" key="2">
    <source>
        <dbReference type="ARBA" id="ARBA00006275"/>
    </source>
</evidence>
<dbReference type="Proteomes" id="UP000616201">
    <property type="component" value="Unassembled WGS sequence"/>
</dbReference>
<evidence type="ECO:0000256" key="4">
    <source>
        <dbReference type="ARBA" id="ARBA00023136"/>
    </source>
</evidence>
<dbReference type="InterPro" id="IPR012944">
    <property type="entry name" value="SusD_RagB_dom"/>
</dbReference>
<gene>
    <name evidence="8" type="ORF">C4F49_01055</name>
</gene>
<comment type="subcellular location">
    <subcellularLocation>
        <location evidence="1">Cell outer membrane</location>
    </subcellularLocation>
</comment>
<keyword evidence="5" id="KW-0998">Cell outer membrane</keyword>
<keyword evidence="3" id="KW-0732">Signal</keyword>
<sequence length="513" mass="59489">MNNISTKFIRIGLLVLALTVSNSCKNYLTVEPIDRLTGNNFYLSKADVEANIAFIYSRFFEKINETWVMGAIGEARSGEIKVSPGANNENARRVVEALGRNDMNSAIYSTQYEMYNLAQVTRWKKYYEVIQSVNILLEKLEEGIPGVSESDYVRYKAEATFIRCFTYFWMVRLYGDVVYYTDTYFRESLPRENMVSVLNKCIAELTVQKDLMPWAFDDIAQRGARPAKGGLIALLMHMNMWNATFDFLNTRKYQEVTASLGRELITSGYHKLYPLTDESWAEVMKGRTEESLFEFYRSINYGDNVAALAPFWDHFLRWPYKFPRFNNNMSHCYFTSTYMETIYPEAEADKRRDLWFEDILSDNGQFVLRKYGTNVYASGNEDKNPDITFMIFRYADAILLHAEALAELGNRDDEAKASLNLIRNRAGANPYDGGGGAELKDFIYLERCRELIGESHRYFDLIRTKRILSAQWTNAPMNLDQFNRGAWTWPIDPAARNNNPNMTLNEYWISTGW</sequence>
<feature type="domain" description="RagB/SusD" evidence="6">
    <location>
        <begin position="363"/>
        <end position="508"/>
    </location>
</feature>